<comment type="similarity">
    <text evidence="5">Belongs to the purine/pyrimidine phosphoribosyltransferase family.</text>
</comment>
<keyword evidence="8" id="KW-0963">Cytoplasm</keyword>
<evidence type="ECO:0000256" key="5">
    <source>
        <dbReference type="ARBA" id="ARBA00008391"/>
    </source>
</evidence>
<dbReference type="SUPFAM" id="SSF53271">
    <property type="entry name" value="PRTase-like"/>
    <property type="match status" value="1"/>
</dbReference>
<evidence type="ECO:0000256" key="9">
    <source>
        <dbReference type="ARBA" id="ARBA00022676"/>
    </source>
</evidence>
<evidence type="ECO:0000313" key="13">
    <source>
        <dbReference type="EMBL" id="EFA83403.1"/>
    </source>
</evidence>
<dbReference type="PANTHER" id="PTHR11776">
    <property type="entry name" value="ADENINE PHOSPHORIBOSYLTRANSFERASE"/>
    <property type="match status" value="1"/>
</dbReference>
<evidence type="ECO:0000259" key="12">
    <source>
        <dbReference type="Pfam" id="PF00156"/>
    </source>
</evidence>
<dbReference type="PANTHER" id="PTHR11776:SF7">
    <property type="entry name" value="PHOSPHORIBOSYLTRANSFERASE DOMAIN-CONTAINING PROTEIN"/>
    <property type="match status" value="1"/>
</dbReference>
<dbReference type="GO" id="GO:0003999">
    <property type="term" value="F:adenine phosphoribosyltransferase activity"/>
    <property type="evidence" value="ECO:0007669"/>
    <property type="project" value="UniProtKB-EC"/>
</dbReference>
<dbReference type="GO" id="GO:0005737">
    <property type="term" value="C:cytoplasm"/>
    <property type="evidence" value="ECO:0007669"/>
    <property type="project" value="UniProtKB-SubCell"/>
</dbReference>
<evidence type="ECO:0000256" key="2">
    <source>
        <dbReference type="ARBA" id="ARBA00003968"/>
    </source>
</evidence>
<dbReference type="EMBL" id="ADBJ01000015">
    <property type="protein sequence ID" value="EFA83403.1"/>
    <property type="molecule type" value="Genomic_DNA"/>
</dbReference>
<dbReference type="FunFam" id="3.40.50.2020:FF:000004">
    <property type="entry name" value="Adenine phosphoribosyltransferase"/>
    <property type="match status" value="1"/>
</dbReference>
<dbReference type="CDD" id="cd06223">
    <property type="entry name" value="PRTases_typeI"/>
    <property type="match status" value="1"/>
</dbReference>
<comment type="catalytic activity">
    <reaction evidence="1">
        <text>AMP + diphosphate = 5-phospho-alpha-D-ribose 1-diphosphate + adenine</text>
        <dbReference type="Rhea" id="RHEA:16609"/>
        <dbReference type="ChEBI" id="CHEBI:16708"/>
        <dbReference type="ChEBI" id="CHEBI:33019"/>
        <dbReference type="ChEBI" id="CHEBI:58017"/>
        <dbReference type="ChEBI" id="CHEBI:456215"/>
        <dbReference type="EC" id="2.4.2.7"/>
    </reaction>
</comment>
<dbReference type="STRING" id="670386.D3B538"/>
<comment type="subcellular location">
    <subcellularLocation>
        <location evidence="3">Cytoplasm</location>
    </subcellularLocation>
</comment>
<dbReference type="Pfam" id="PF00156">
    <property type="entry name" value="Pribosyltran"/>
    <property type="match status" value="1"/>
</dbReference>
<accession>D3B538</accession>
<evidence type="ECO:0000256" key="1">
    <source>
        <dbReference type="ARBA" id="ARBA00000868"/>
    </source>
</evidence>
<dbReference type="Proteomes" id="UP000001396">
    <property type="component" value="Unassembled WGS sequence"/>
</dbReference>
<dbReference type="AlphaFoldDB" id="D3B538"/>
<comment type="caution">
    <text evidence="13">The sequence shown here is derived from an EMBL/GenBank/DDBJ whole genome shotgun (WGS) entry which is preliminary data.</text>
</comment>
<keyword evidence="10 13" id="KW-0808">Transferase</keyword>
<comment type="pathway">
    <text evidence="4">Purine metabolism; AMP biosynthesis via salvage pathway; AMP from adenine: step 1/1.</text>
</comment>
<evidence type="ECO:0000256" key="6">
    <source>
        <dbReference type="ARBA" id="ARBA00011738"/>
    </source>
</evidence>
<evidence type="ECO:0000256" key="7">
    <source>
        <dbReference type="ARBA" id="ARBA00011893"/>
    </source>
</evidence>
<dbReference type="GO" id="GO:0006166">
    <property type="term" value="P:purine ribonucleoside salvage"/>
    <property type="evidence" value="ECO:0007669"/>
    <property type="project" value="UniProtKB-KW"/>
</dbReference>
<evidence type="ECO:0000256" key="3">
    <source>
        <dbReference type="ARBA" id="ARBA00004496"/>
    </source>
</evidence>
<evidence type="ECO:0000256" key="4">
    <source>
        <dbReference type="ARBA" id="ARBA00004659"/>
    </source>
</evidence>
<evidence type="ECO:0000256" key="11">
    <source>
        <dbReference type="ARBA" id="ARBA00022726"/>
    </source>
</evidence>
<keyword evidence="14" id="KW-1185">Reference proteome</keyword>
<evidence type="ECO:0000256" key="10">
    <source>
        <dbReference type="ARBA" id="ARBA00022679"/>
    </source>
</evidence>
<dbReference type="InterPro" id="IPR000836">
    <property type="entry name" value="PRTase_dom"/>
</dbReference>
<evidence type="ECO:0000313" key="14">
    <source>
        <dbReference type="Proteomes" id="UP000001396"/>
    </source>
</evidence>
<evidence type="ECO:0000256" key="8">
    <source>
        <dbReference type="ARBA" id="ARBA00022490"/>
    </source>
</evidence>
<dbReference type="InParanoid" id="D3B538"/>
<reference evidence="13 14" key="1">
    <citation type="journal article" date="2011" name="Genome Res.">
        <title>Phylogeny-wide analysis of social amoeba genomes highlights ancient origins for complex intercellular communication.</title>
        <authorList>
            <person name="Heidel A.J."/>
            <person name="Lawal H.M."/>
            <person name="Felder M."/>
            <person name="Schilde C."/>
            <person name="Helps N.R."/>
            <person name="Tunggal B."/>
            <person name="Rivero F."/>
            <person name="John U."/>
            <person name="Schleicher M."/>
            <person name="Eichinger L."/>
            <person name="Platzer M."/>
            <person name="Noegel A.A."/>
            <person name="Schaap P."/>
            <person name="Gloeckner G."/>
        </authorList>
    </citation>
    <scope>NUCLEOTIDE SEQUENCE [LARGE SCALE GENOMIC DNA]</scope>
    <source>
        <strain evidence="14">ATCC 26659 / Pp 5 / PN500</strain>
    </source>
</reference>
<dbReference type="NCBIfam" id="NF002636">
    <property type="entry name" value="PRK02304.1-5"/>
    <property type="match status" value="1"/>
</dbReference>
<dbReference type="InterPro" id="IPR050120">
    <property type="entry name" value="Adenine_PRTase"/>
</dbReference>
<dbReference type="Gene3D" id="3.40.50.2020">
    <property type="match status" value="1"/>
</dbReference>
<organism evidence="13 14">
    <name type="scientific">Heterostelium pallidum (strain ATCC 26659 / Pp 5 / PN500)</name>
    <name type="common">Cellular slime mold</name>
    <name type="synonym">Polysphondylium pallidum</name>
    <dbReference type="NCBI Taxonomy" id="670386"/>
    <lineage>
        <taxon>Eukaryota</taxon>
        <taxon>Amoebozoa</taxon>
        <taxon>Evosea</taxon>
        <taxon>Eumycetozoa</taxon>
        <taxon>Dictyostelia</taxon>
        <taxon>Acytosteliales</taxon>
        <taxon>Acytosteliaceae</taxon>
        <taxon>Heterostelium</taxon>
    </lineage>
</organism>
<dbReference type="RefSeq" id="XP_020435520.1">
    <property type="nucleotide sequence ID" value="XM_020574478.1"/>
</dbReference>
<name>D3B538_HETP5</name>
<comment type="function">
    <text evidence="2">Catalyzes a salvage reaction resulting in the formation of AMP, that is energically less costly than de novo synthesis.</text>
</comment>
<dbReference type="EC" id="2.4.2.7" evidence="7"/>
<feature type="domain" description="Phosphoribosyltransferase" evidence="12">
    <location>
        <begin position="61"/>
        <end position="155"/>
    </location>
</feature>
<keyword evidence="11" id="KW-0660">Purine salvage</keyword>
<dbReference type="InterPro" id="IPR029057">
    <property type="entry name" value="PRTase-like"/>
</dbReference>
<gene>
    <name evidence="13" type="primary">aprt</name>
    <name evidence="13" type="ORF">PPL_03549</name>
</gene>
<comment type="subunit">
    <text evidence="6">Homodimer.</text>
</comment>
<proteinExistence type="inferred from homology"/>
<sequence length="199" mass="22662">MDGYEKLQSCAKKAVIKRSVTYPDWPNKGVSFLDISPLFLSYEDFDTLINYWQYRFQDVQLVVGLEARGFILATAISQRLKIPMMMMRKKGKLPGKTLSESYTKEYGKDEFEIQEDVFRHLSPATKSCKNFHVLIVDDILATGGTLCASIELVRKLLKANSMTNAKISTSLISSIKCLKGKENIYEKYNDVSIDVIHEI</sequence>
<dbReference type="OMA" id="QAYDLEY"/>
<dbReference type="GeneID" id="31359036"/>
<dbReference type="FunCoup" id="D3B538">
    <property type="interactions" value="98"/>
</dbReference>
<protein>
    <recommendedName>
        <fullName evidence="7">adenine phosphoribosyltransferase</fullName>
        <ecNumber evidence="7">2.4.2.7</ecNumber>
    </recommendedName>
</protein>
<keyword evidence="9 13" id="KW-0328">Glycosyltransferase</keyword>